<accession>A0AAW0UC28</accession>
<gene>
    <name evidence="3" type="ORF">O3P69_004699</name>
</gene>
<comment type="caution">
    <text evidence="3">The sequence shown here is derived from an EMBL/GenBank/DDBJ whole genome shotgun (WGS) entry which is preliminary data.</text>
</comment>
<dbReference type="InterPro" id="IPR024509">
    <property type="entry name" value="Anti-LPS_factor/Scygonadin"/>
</dbReference>
<dbReference type="Gene3D" id="3.30.160.320">
    <property type="match status" value="1"/>
</dbReference>
<dbReference type="AlphaFoldDB" id="A0AAW0UC28"/>
<dbReference type="Pfam" id="PF11630">
    <property type="entry name" value="Anti-LPS-SCYG"/>
    <property type="match status" value="1"/>
</dbReference>
<proteinExistence type="predicted"/>
<name>A0AAW0UC28_SCYPA</name>
<keyword evidence="1" id="KW-0929">Antimicrobial</keyword>
<sequence>MLDVAVPPCKAGSTLNKLLPQAVDAIVFMVGQPGAGVSFLGNPCLVETNKQENGSYTAKMSCAPWTNVVGEARSMVELQATKSSIRNFMMTASDYKLFTIEEVTDWLASY</sequence>
<evidence type="ECO:0000313" key="4">
    <source>
        <dbReference type="Proteomes" id="UP001487740"/>
    </source>
</evidence>
<dbReference type="EMBL" id="JARAKH010000014">
    <property type="protein sequence ID" value="KAK8397164.1"/>
    <property type="molecule type" value="Genomic_DNA"/>
</dbReference>
<organism evidence="3 4">
    <name type="scientific">Scylla paramamosain</name>
    <name type="common">Mud crab</name>
    <dbReference type="NCBI Taxonomy" id="85552"/>
    <lineage>
        <taxon>Eukaryota</taxon>
        <taxon>Metazoa</taxon>
        <taxon>Ecdysozoa</taxon>
        <taxon>Arthropoda</taxon>
        <taxon>Crustacea</taxon>
        <taxon>Multicrustacea</taxon>
        <taxon>Malacostraca</taxon>
        <taxon>Eumalacostraca</taxon>
        <taxon>Eucarida</taxon>
        <taxon>Decapoda</taxon>
        <taxon>Pleocyemata</taxon>
        <taxon>Brachyura</taxon>
        <taxon>Eubrachyura</taxon>
        <taxon>Portunoidea</taxon>
        <taxon>Portunidae</taxon>
        <taxon>Portuninae</taxon>
        <taxon>Scylla</taxon>
    </lineage>
</organism>
<dbReference type="InterPro" id="IPR038539">
    <property type="entry name" value="Anti-LPS_factor/Scygonadin_sf"/>
</dbReference>
<keyword evidence="4" id="KW-1185">Reference proteome</keyword>
<dbReference type="GO" id="GO:0042742">
    <property type="term" value="P:defense response to bacterium"/>
    <property type="evidence" value="ECO:0007669"/>
    <property type="project" value="UniProtKB-KW"/>
</dbReference>
<protein>
    <submittedName>
        <fullName evidence="3">Uncharacterized protein</fullName>
    </submittedName>
</protein>
<reference evidence="3 4" key="1">
    <citation type="submission" date="2023-03" db="EMBL/GenBank/DDBJ databases">
        <title>High-quality genome of Scylla paramamosain provides insights in environmental adaptation.</title>
        <authorList>
            <person name="Zhang L."/>
        </authorList>
    </citation>
    <scope>NUCLEOTIDE SEQUENCE [LARGE SCALE GENOMIC DNA]</scope>
    <source>
        <strain evidence="3">LZ_2023a</strain>
        <tissue evidence="3">Muscle</tissue>
    </source>
</reference>
<evidence type="ECO:0000256" key="2">
    <source>
        <dbReference type="ARBA" id="ARBA00023022"/>
    </source>
</evidence>
<evidence type="ECO:0000256" key="1">
    <source>
        <dbReference type="ARBA" id="ARBA00022529"/>
    </source>
</evidence>
<dbReference type="Proteomes" id="UP001487740">
    <property type="component" value="Unassembled WGS sequence"/>
</dbReference>
<evidence type="ECO:0000313" key="3">
    <source>
        <dbReference type="EMBL" id="KAK8397164.1"/>
    </source>
</evidence>
<keyword evidence="2" id="KW-0044">Antibiotic</keyword>